<dbReference type="GO" id="GO:0003677">
    <property type="term" value="F:DNA binding"/>
    <property type="evidence" value="ECO:0007669"/>
    <property type="project" value="UniProtKB-KW"/>
</dbReference>
<evidence type="ECO:0000256" key="2">
    <source>
        <dbReference type="ARBA" id="ARBA00022763"/>
    </source>
</evidence>
<dbReference type="Proteomes" id="UP000236728">
    <property type="component" value="Unassembled WGS sequence"/>
</dbReference>
<keyword evidence="6" id="KW-0238">DNA-binding</keyword>
<feature type="compositionally biased region" description="Low complexity" evidence="9">
    <location>
        <begin position="1071"/>
        <end position="1087"/>
    </location>
</feature>
<dbReference type="InterPro" id="IPR052511">
    <property type="entry name" value="ATP-dep_Helicase"/>
</dbReference>
<dbReference type="SMART" id="SM00487">
    <property type="entry name" value="DEXDc"/>
    <property type="match status" value="1"/>
</dbReference>
<dbReference type="Pfam" id="PF19306">
    <property type="entry name" value="WHD_Lhr"/>
    <property type="match status" value="1"/>
</dbReference>
<keyword evidence="5" id="KW-0067">ATP-binding</keyword>
<dbReference type="InterPro" id="IPR001650">
    <property type="entry name" value="Helicase_C-like"/>
</dbReference>
<keyword evidence="13" id="KW-1185">Reference proteome</keyword>
<evidence type="ECO:0000256" key="5">
    <source>
        <dbReference type="ARBA" id="ARBA00022840"/>
    </source>
</evidence>
<keyword evidence="4 12" id="KW-0347">Helicase</keyword>
<evidence type="ECO:0000256" key="6">
    <source>
        <dbReference type="ARBA" id="ARBA00023125"/>
    </source>
</evidence>
<evidence type="ECO:0000259" key="10">
    <source>
        <dbReference type="PROSITE" id="PS51192"/>
    </source>
</evidence>
<dbReference type="PANTHER" id="PTHR47962">
    <property type="entry name" value="ATP-DEPENDENT HELICASE LHR-RELATED-RELATED"/>
    <property type="match status" value="1"/>
</dbReference>
<evidence type="ECO:0000256" key="9">
    <source>
        <dbReference type="SAM" id="MobiDB-lite"/>
    </source>
</evidence>
<evidence type="ECO:0000256" key="4">
    <source>
        <dbReference type="ARBA" id="ARBA00022806"/>
    </source>
</evidence>
<dbReference type="InterPro" id="IPR045628">
    <property type="entry name" value="Lhr_WH_dom"/>
</dbReference>
<dbReference type="GO" id="GO:0016887">
    <property type="term" value="F:ATP hydrolysis activity"/>
    <property type="evidence" value="ECO:0007669"/>
    <property type="project" value="TreeGrafter"/>
</dbReference>
<dbReference type="SMART" id="SM00490">
    <property type="entry name" value="HELICc"/>
    <property type="match status" value="1"/>
</dbReference>
<dbReference type="InterPro" id="IPR014001">
    <property type="entry name" value="Helicase_ATP-bd"/>
</dbReference>
<gene>
    <name evidence="12" type="ORF">SAMN05421819_3191</name>
</gene>
<dbReference type="InterPro" id="IPR055367">
    <property type="entry name" value="WH4_Lhr"/>
</dbReference>
<evidence type="ECO:0000313" key="12">
    <source>
        <dbReference type="EMBL" id="SEG48597.1"/>
    </source>
</evidence>
<dbReference type="PANTHER" id="PTHR47962:SF5">
    <property type="entry name" value="ATP-DEPENDENT HELICASE LHR-RELATED"/>
    <property type="match status" value="1"/>
</dbReference>
<keyword evidence="7" id="KW-0234">DNA repair</keyword>
<dbReference type="Pfam" id="PF00271">
    <property type="entry name" value="Helicase_C"/>
    <property type="match status" value="1"/>
</dbReference>
<dbReference type="GO" id="GO:0005524">
    <property type="term" value="F:ATP binding"/>
    <property type="evidence" value="ECO:0007669"/>
    <property type="project" value="UniProtKB-KW"/>
</dbReference>
<dbReference type="InterPro" id="IPR027417">
    <property type="entry name" value="P-loop_NTPase"/>
</dbReference>
<evidence type="ECO:0000259" key="11">
    <source>
        <dbReference type="PROSITE" id="PS51194"/>
    </source>
</evidence>
<feature type="compositionally biased region" description="Low complexity" evidence="9">
    <location>
        <begin position="693"/>
        <end position="721"/>
    </location>
</feature>
<dbReference type="Pfam" id="PF23235">
    <property type="entry name" value="WHD_3rd_Lhr"/>
    <property type="match status" value="1"/>
</dbReference>
<name>A0A1H6AKJ0_9BACT</name>
<keyword evidence="1" id="KW-0547">Nucleotide-binding</keyword>
<keyword evidence="8" id="KW-0413">Isomerase</keyword>
<dbReference type="GO" id="GO:0006281">
    <property type="term" value="P:DNA repair"/>
    <property type="evidence" value="ECO:0007669"/>
    <property type="project" value="UniProtKB-KW"/>
</dbReference>
<dbReference type="Pfam" id="PF08494">
    <property type="entry name" value="DEAD_assoc"/>
    <property type="match status" value="1"/>
</dbReference>
<keyword evidence="2" id="KW-0227">DNA damage</keyword>
<evidence type="ECO:0000256" key="3">
    <source>
        <dbReference type="ARBA" id="ARBA00022801"/>
    </source>
</evidence>
<dbReference type="PROSITE" id="PS51194">
    <property type="entry name" value="HELICASE_CTER"/>
    <property type="match status" value="1"/>
</dbReference>
<feature type="region of interest" description="Disordered" evidence="9">
    <location>
        <begin position="683"/>
        <end position="726"/>
    </location>
</feature>
<dbReference type="InterPro" id="IPR055368">
    <property type="entry name" value="WH3_Lhr"/>
</dbReference>
<dbReference type="PROSITE" id="PS51192">
    <property type="entry name" value="HELICASE_ATP_BIND_1"/>
    <property type="match status" value="1"/>
</dbReference>
<evidence type="ECO:0000256" key="1">
    <source>
        <dbReference type="ARBA" id="ARBA00022741"/>
    </source>
</evidence>
<feature type="domain" description="Helicase C-terminal" evidence="11">
    <location>
        <begin position="335"/>
        <end position="493"/>
    </location>
</feature>
<dbReference type="EMBL" id="FNVA01000005">
    <property type="protein sequence ID" value="SEG48597.1"/>
    <property type="molecule type" value="Genomic_DNA"/>
</dbReference>
<dbReference type="Gene3D" id="3.40.50.300">
    <property type="entry name" value="P-loop containing nucleotide triphosphate hydrolases"/>
    <property type="match status" value="2"/>
</dbReference>
<organism evidence="12 13">
    <name type="scientific">Bryocella elongata</name>
    <dbReference type="NCBI Taxonomy" id="863522"/>
    <lineage>
        <taxon>Bacteria</taxon>
        <taxon>Pseudomonadati</taxon>
        <taxon>Acidobacteriota</taxon>
        <taxon>Terriglobia</taxon>
        <taxon>Terriglobales</taxon>
        <taxon>Acidobacteriaceae</taxon>
        <taxon>Bryocella</taxon>
    </lineage>
</organism>
<sequence>MASPEGLLDNRVLLEGICVDDPAQALAWAHPVVAEWFLARFGSATEPQIAGWPAILRGDPTLISAPTGSGKTLAAFLVAIDRLLRAALSGSLAPWTHILYVSPLKALSNDVQKNLDGPLREIRELALQRGFLCPEIRTGVRTGDTPQKDRAAMLRHPPHILVTTPESLYMLLTAEKPRKNLARVDTIIVDEVHAVADDKRGSHLALTLERLDALVRGENRLSPGAMLTGMARAPQRIGLSATQNPIQLVANFLFGSSSGLQPAEAHTRTEGASAPEELCATAPSEPWALNPGPWALNPGPSPQIIQVGQRRTLDLAIEIPSDELSSVASTAMWTELYDKLAAYTTGHRSTLVFVNTRRLVEKISFELTERLGEDAVGAHHGSLSRAMRLDAEQRLKAGEIKILIATASLELGIDIGSVDLVCQIQTTRNVAGAMQRVGRAGHWRGAIPKGRFFALTRDDLMEQAALLRKMTAGELDLLEVPEAPIDVLMQQIVAACGAEPWEEDALYALVTRAWPYRNLTRTEFDEVVRLLHSGIESTRGRYGALLLHDGVNGRLQARRGARSIAITNGGAIPDTANYAVMLQPENVQIATLDEHFAVDSSPGDVVLLGNTSWRIQRVDPAGKVLVEDAHGAPPTIPFWEGEAPQRTSVLSDGVSDLRHEIDVRTRNLKPNDLGAPYLEEMWEGPTPEVSSRPEAAPFAAAAKRPASQPQHPTTNTQQPKQSPHHQLLSTIAWLRETCFLSDSGARQLIAYIVTGRAVLGAVPTKTTIIAERFFDEGGGQQLILHAPFGGRLNKAWGLALRKRFCRGFNFELQAAATDNGINISLAEQHSFPLSDVFRFLSVHTARELLEQACIPNPLFKNRWRWAAGRSLQLLRMQKGKRVAPQIQRTRSDDLLASVFPHASACPETMTGDIVIPNHPLVREVMKDTLTEAMDIEGLEELLAGIESGAIQCLAVDTPVPSLFAHELINAMPYAYLDEAGLEERRARNVTTRRTLPDNIADGEGLLDPAAIEKIREELFPDIRDEHELHDLLLQLVALPTNFIGLDPTTNVSSQSDSSANVSSRPEHSAAERPASPPATATTPHAGPWALNSGPSSHRARHWPTLFDRLAQQGRALALPVGDRHFWIAAERLEDAKLLWPELAALDLPAPRAAARDFVLAGTEYREPQSFAPRDTAALALTQGWLQILGPLTPAGLGALLQLDPATLFQSALAMEIQGLAMRGVFECPKPSEADPYSIEWCERRILQRIHRLTLGTLRKAIEPVAPAVFMDWLGTWQHVTPESQLSGEEGVLAAIEQLEGFEAPAVEWERTLLPSRVAHYDPTWLDNLCLAGIVGWGRISPHPAWNDSGAPGPSPLGTRDERAQPASASQGPRRVIPTSAAPITFFLRESADWLHHALAEKCIDEPILAQSLSPQAQAIRALLHDRGAAFTADLQRQSGLTKLETTTALWELATAGLASADGFDQLRAMMDPRRKSASIAQTPATSLRKRAFARTTAGRWSLLANVSSRPEDAHFAAGAERPAAPGAPRLASETWASQDVRARAIAHAKSRDAALDAHARILLTRYGVLFRDLLARESNAPKWRDLVPILRRLEARGEIRGGRFVSGPFGEQYALKEAVDSLRAARKQSSARSAGAEPRILSVAAADPLNLAGILVPGERVAAIPGRAVRFIDGAVFEDESAQPVAARLPPKKARTRSMADLLRSEANTAQPVAASYDSLRLFS</sequence>
<dbReference type="SUPFAM" id="SSF52540">
    <property type="entry name" value="P-loop containing nucleoside triphosphate hydrolases"/>
    <property type="match status" value="1"/>
</dbReference>
<keyword evidence="3" id="KW-0378">Hydrolase</keyword>
<evidence type="ECO:0000313" key="13">
    <source>
        <dbReference type="Proteomes" id="UP000236728"/>
    </source>
</evidence>
<proteinExistence type="predicted"/>
<dbReference type="InterPro" id="IPR013701">
    <property type="entry name" value="Lhr-like_DEAD/DEAH_assoc"/>
</dbReference>
<feature type="region of interest" description="Disordered" evidence="9">
    <location>
        <begin position="1345"/>
        <end position="1374"/>
    </location>
</feature>
<evidence type="ECO:0000256" key="7">
    <source>
        <dbReference type="ARBA" id="ARBA00023204"/>
    </source>
</evidence>
<dbReference type="RefSeq" id="WP_235011635.1">
    <property type="nucleotide sequence ID" value="NZ_FNVA01000005.1"/>
</dbReference>
<protein>
    <submittedName>
        <fullName evidence="12">ATP-dependent helicase Lhr and Lhr-like helicase</fullName>
    </submittedName>
</protein>
<accession>A0A1H6AKJ0</accession>
<reference evidence="12 13" key="1">
    <citation type="submission" date="2016-10" db="EMBL/GenBank/DDBJ databases">
        <authorList>
            <person name="de Groot N.N."/>
        </authorList>
    </citation>
    <scope>NUCLEOTIDE SEQUENCE [LARGE SCALE GENOMIC DNA]</scope>
    <source>
        <strain evidence="12 13">DSM 22489</strain>
    </source>
</reference>
<dbReference type="Pfam" id="PF00270">
    <property type="entry name" value="DEAD"/>
    <property type="match status" value="1"/>
</dbReference>
<dbReference type="Pfam" id="PF23234">
    <property type="entry name" value="WHD_4th_Lhr"/>
    <property type="match status" value="1"/>
</dbReference>
<dbReference type="GO" id="GO:0004386">
    <property type="term" value="F:helicase activity"/>
    <property type="evidence" value="ECO:0007669"/>
    <property type="project" value="UniProtKB-KW"/>
</dbReference>
<feature type="region of interest" description="Disordered" evidence="9">
    <location>
        <begin position="1049"/>
        <end position="1096"/>
    </location>
</feature>
<evidence type="ECO:0000256" key="8">
    <source>
        <dbReference type="ARBA" id="ARBA00023235"/>
    </source>
</evidence>
<feature type="compositionally biased region" description="Low complexity" evidence="9">
    <location>
        <begin position="1052"/>
        <end position="1063"/>
    </location>
</feature>
<dbReference type="InterPro" id="IPR011545">
    <property type="entry name" value="DEAD/DEAH_box_helicase_dom"/>
</dbReference>
<feature type="domain" description="Helicase ATP-binding" evidence="10">
    <location>
        <begin position="52"/>
        <end position="261"/>
    </location>
</feature>
<dbReference type="CDD" id="cd18796">
    <property type="entry name" value="SF2_C_LHR"/>
    <property type="match status" value="1"/>
</dbReference>